<proteinExistence type="predicted"/>
<dbReference type="RefSeq" id="WP_064027928.1">
    <property type="nucleotide sequence ID" value="NZ_LUUK01000156.1"/>
</dbReference>
<protein>
    <submittedName>
        <fullName evidence="1">Uncharacterized protein</fullName>
    </submittedName>
</protein>
<evidence type="ECO:0000313" key="2">
    <source>
        <dbReference type="Proteomes" id="UP000077628"/>
    </source>
</evidence>
<gene>
    <name evidence="1" type="ORF">A1355_04175</name>
</gene>
<reference evidence="2" key="1">
    <citation type="submission" date="2016-03" db="EMBL/GenBank/DDBJ databases">
        <authorList>
            <person name="Heylen K."/>
            <person name="De Vos P."/>
            <person name="Vekeman B."/>
        </authorList>
    </citation>
    <scope>NUCLEOTIDE SEQUENCE [LARGE SCALE GENOMIC DNA]</scope>
    <source>
        <strain evidence="2">R-45383</strain>
    </source>
</reference>
<dbReference type="AlphaFoldDB" id="A0A177NNS8"/>
<dbReference type="STRING" id="702114.A1355_04175"/>
<dbReference type="Proteomes" id="UP000077628">
    <property type="component" value="Unassembled WGS sequence"/>
</dbReference>
<keyword evidence="2" id="KW-1185">Reference proteome</keyword>
<organism evidence="1 2">
    <name type="scientific">Methylomonas koyamae</name>
    <dbReference type="NCBI Taxonomy" id="702114"/>
    <lineage>
        <taxon>Bacteria</taxon>
        <taxon>Pseudomonadati</taxon>
        <taxon>Pseudomonadota</taxon>
        <taxon>Gammaproteobacteria</taxon>
        <taxon>Methylococcales</taxon>
        <taxon>Methylococcaceae</taxon>
        <taxon>Methylomonas</taxon>
    </lineage>
</organism>
<evidence type="ECO:0000313" key="1">
    <source>
        <dbReference type="EMBL" id="OAI19551.1"/>
    </source>
</evidence>
<accession>A0A177NNS8</accession>
<name>A0A177NNS8_9GAMM</name>
<comment type="caution">
    <text evidence="1">The sequence shown here is derived from an EMBL/GenBank/DDBJ whole genome shotgun (WGS) entry which is preliminary data.</text>
</comment>
<sequence length="77" mass="8351">MADTDGFPPLTGGELPSMLGVVLSLRDQASRRDTLISAYPPILGCTVAGVLFHAPSRRIAEFSGHSHRQHFSRPHRG</sequence>
<dbReference type="EMBL" id="LUUK01000156">
    <property type="protein sequence ID" value="OAI19551.1"/>
    <property type="molecule type" value="Genomic_DNA"/>
</dbReference>